<dbReference type="GO" id="GO:0016491">
    <property type="term" value="F:oxidoreductase activity"/>
    <property type="evidence" value="ECO:0007669"/>
    <property type="project" value="InterPro"/>
</dbReference>
<keyword evidence="3" id="KW-1185">Reference proteome</keyword>
<dbReference type="EMBL" id="CACTIH010002341">
    <property type="protein sequence ID" value="CAA2976025.1"/>
    <property type="molecule type" value="Genomic_DNA"/>
</dbReference>
<sequence>MHQVPNASPTAASASSEMYGSAVLDACKQMKARMEPIASKHTFACKCMLHVANRPLCTWNFFIKPDIGFDWGTGNGNPFSYFTIGVAFSKVEIDTLTGDFNRRRADVIMDLGFSINPAIDVGQIEGAFVQGLGWFALEELKWGDAAHKWVPAGCLYSCGPGSYKISSVNDVPFNFNVSLLKGAPNDKAIHSSKGIPEPPICLASSVIFAIKD</sequence>
<dbReference type="Gramene" id="OE9A044793T1">
    <property type="protein sequence ID" value="OE9A044793C1"/>
    <property type="gene ID" value="OE9A044793"/>
</dbReference>
<dbReference type="PANTHER" id="PTHR45444:SF3">
    <property type="entry name" value="XANTHINE DEHYDROGENASE"/>
    <property type="match status" value="1"/>
</dbReference>
<evidence type="ECO:0000313" key="2">
    <source>
        <dbReference type="EMBL" id="CAA2976025.1"/>
    </source>
</evidence>
<dbReference type="PANTHER" id="PTHR45444">
    <property type="entry name" value="XANTHINE DEHYDROGENASE"/>
    <property type="match status" value="1"/>
</dbReference>
<dbReference type="InterPro" id="IPR037165">
    <property type="entry name" value="AldOxase/xan_DH_Mopterin-bd_sf"/>
</dbReference>
<dbReference type="Gene3D" id="3.30.365.10">
    <property type="entry name" value="Aldehyde oxidase/xanthine dehydrogenase, molybdopterin binding domain"/>
    <property type="match status" value="2"/>
</dbReference>
<evidence type="ECO:0000313" key="3">
    <source>
        <dbReference type="Proteomes" id="UP000594638"/>
    </source>
</evidence>
<accession>A0A8S0RB78</accession>
<dbReference type="Proteomes" id="UP000594638">
    <property type="component" value="Unassembled WGS sequence"/>
</dbReference>
<organism evidence="2 3">
    <name type="scientific">Olea europaea subsp. europaea</name>
    <dbReference type="NCBI Taxonomy" id="158383"/>
    <lineage>
        <taxon>Eukaryota</taxon>
        <taxon>Viridiplantae</taxon>
        <taxon>Streptophyta</taxon>
        <taxon>Embryophyta</taxon>
        <taxon>Tracheophyta</taxon>
        <taxon>Spermatophyta</taxon>
        <taxon>Magnoliopsida</taxon>
        <taxon>eudicotyledons</taxon>
        <taxon>Gunneridae</taxon>
        <taxon>Pentapetalae</taxon>
        <taxon>asterids</taxon>
        <taxon>lamiids</taxon>
        <taxon>Lamiales</taxon>
        <taxon>Oleaceae</taxon>
        <taxon>Oleeae</taxon>
        <taxon>Olea</taxon>
    </lineage>
</organism>
<name>A0A8S0RB78_OLEEU</name>
<dbReference type="OrthoDB" id="8300278at2759"/>
<gene>
    <name evidence="2" type="ORF">OLEA9_A044793</name>
</gene>
<comment type="caution">
    <text evidence="2">The sequence shown here is derived from an EMBL/GenBank/DDBJ whole genome shotgun (WGS) entry which is preliminary data.</text>
</comment>
<feature type="domain" description="Aldehyde oxidase/xanthine dehydrogenase second molybdopterin binding" evidence="1">
    <location>
        <begin position="3"/>
        <end position="172"/>
    </location>
</feature>
<dbReference type="AlphaFoldDB" id="A0A8S0RB78"/>
<proteinExistence type="predicted"/>
<protein>
    <submittedName>
        <fullName evidence="2">Xanthine dehydrogenase 1-like</fullName>
    </submittedName>
</protein>
<reference evidence="2 3" key="1">
    <citation type="submission" date="2019-12" db="EMBL/GenBank/DDBJ databases">
        <authorList>
            <person name="Alioto T."/>
            <person name="Alioto T."/>
            <person name="Gomez Garrido J."/>
        </authorList>
    </citation>
    <scope>NUCLEOTIDE SEQUENCE [LARGE SCALE GENOMIC DNA]</scope>
</reference>
<dbReference type="InterPro" id="IPR016208">
    <property type="entry name" value="Ald_Oxase/xanthine_DH-like"/>
</dbReference>
<dbReference type="InterPro" id="IPR046867">
    <property type="entry name" value="AldOxase/xan_DH_MoCoBD2"/>
</dbReference>
<dbReference type="GO" id="GO:0005506">
    <property type="term" value="F:iron ion binding"/>
    <property type="evidence" value="ECO:0007669"/>
    <property type="project" value="InterPro"/>
</dbReference>
<dbReference type="SUPFAM" id="SSF56003">
    <property type="entry name" value="Molybdenum cofactor-binding domain"/>
    <property type="match status" value="1"/>
</dbReference>
<dbReference type="Pfam" id="PF20256">
    <property type="entry name" value="MoCoBD_2"/>
    <property type="match status" value="1"/>
</dbReference>
<evidence type="ECO:0000259" key="1">
    <source>
        <dbReference type="Pfam" id="PF20256"/>
    </source>
</evidence>